<dbReference type="GO" id="GO:0004867">
    <property type="term" value="F:serine-type endopeptidase inhibitor activity"/>
    <property type="evidence" value="ECO:0007669"/>
    <property type="project" value="UniProtKB-KW"/>
</dbReference>
<keyword evidence="2" id="KW-0964">Secreted</keyword>
<organism evidence="8 9">
    <name type="scientific">Euphydryas editha</name>
    <name type="common">Edith's checkerspot</name>
    <dbReference type="NCBI Taxonomy" id="104508"/>
    <lineage>
        <taxon>Eukaryota</taxon>
        <taxon>Metazoa</taxon>
        <taxon>Ecdysozoa</taxon>
        <taxon>Arthropoda</taxon>
        <taxon>Hexapoda</taxon>
        <taxon>Insecta</taxon>
        <taxon>Pterygota</taxon>
        <taxon>Neoptera</taxon>
        <taxon>Endopterygota</taxon>
        <taxon>Lepidoptera</taxon>
        <taxon>Glossata</taxon>
        <taxon>Ditrysia</taxon>
        <taxon>Papilionoidea</taxon>
        <taxon>Nymphalidae</taxon>
        <taxon>Nymphalinae</taxon>
        <taxon>Euphydryas</taxon>
    </lineage>
</organism>
<evidence type="ECO:0000313" key="8">
    <source>
        <dbReference type="EMBL" id="CAH2106519.1"/>
    </source>
</evidence>
<name>A0AAU9V8V0_EUPED</name>
<gene>
    <name evidence="8" type="ORF">EEDITHA_LOCUS20646</name>
</gene>
<dbReference type="AlphaFoldDB" id="A0AAU9V8V0"/>
<proteinExistence type="predicted"/>
<dbReference type="Gene3D" id="4.10.410.10">
    <property type="entry name" value="Pancreatic trypsin inhibitor Kunitz domain"/>
    <property type="match status" value="2"/>
</dbReference>
<evidence type="ECO:0000256" key="5">
    <source>
        <dbReference type="ARBA" id="ARBA00023157"/>
    </source>
</evidence>
<feature type="chain" id="PRO_5043628190" description="BPTI/Kunitz inhibitor domain-containing protein" evidence="6">
    <location>
        <begin position="21"/>
        <end position="255"/>
    </location>
</feature>
<dbReference type="InterPro" id="IPR002223">
    <property type="entry name" value="Kunitz_BPTI"/>
</dbReference>
<dbReference type="InterPro" id="IPR036880">
    <property type="entry name" value="Kunitz_BPTI_sf"/>
</dbReference>
<dbReference type="InterPro" id="IPR020901">
    <property type="entry name" value="Prtase_inh_Kunz-CS"/>
</dbReference>
<dbReference type="InterPro" id="IPR050098">
    <property type="entry name" value="TFPI/VKTCI-like"/>
</dbReference>
<dbReference type="SUPFAM" id="SSF57362">
    <property type="entry name" value="BPTI-like"/>
    <property type="match status" value="2"/>
</dbReference>
<evidence type="ECO:0000313" key="9">
    <source>
        <dbReference type="Proteomes" id="UP001153954"/>
    </source>
</evidence>
<dbReference type="PROSITE" id="PS00280">
    <property type="entry name" value="BPTI_KUNITZ_1"/>
    <property type="match status" value="2"/>
</dbReference>
<keyword evidence="6" id="KW-0732">Signal</keyword>
<comment type="subcellular location">
    <subcellularLocation>
        <location evidence="1">Secreted</location>
    </subcellularLocation>
</comment>
<evidence type="ECO:0000259" key="7">
    <source>
        <dbReference type="PROSITE" id="PS50279"/>
    </source>
</evidence>
<dbReference type="PANTHER" id="PTHR10083">
    <property type="entry name" value="KUNITZ-TYPE PROTEASE INHIBITOR-RELATED"/>
    <property type="match status" value="1"/>
</dbReference>
<evidence type="ECO:0000256" key="6">
    <source>
        <dbReference type="SAM" id="SignalP"/>
    </source>
</evidence>
<keyword evidence="4" id="KW-0722">Serine protease inhibitor</keyword>
<dbReference type="FunFam" id="4.10.410.10:FF:000011">
    <property type="entry name" value="Tissue factor pathway inhibitor"/>
    <property type="match status" value="1"/>
</dbReference>
<keyword evidence="9" id="KW-1185">Reference proteome</keyword>
<dbReference type="CDD" id="cd00109">
    <property type="entry name" value="Kunitz-type"/>
    <property type="match status" value="2"/>
</dbReference>
<keyword evidence="3" id="KW-0646">Protease inhibitor</keyword>
<evidence type="ECO:0000256" key="4">
    <source>
        <dbReference type="ARBA" id="ARBA00022900"/>
    </source>
</evidence>
<evidence type="ECO:0000256" key="1">
    <source>
        <dbReference type="ARBA" id="ARBA00004613"/>
    </source>
</evidence>
<dbReference type="PRINTS" id="PR00759">
    <property type="entry name" value="BASICPTASE"/>
</dbReference>
<feature type="domain" description="BPTI/Kunitz inhibitor" evidence="7">
    <location>
        <begin position="199"/>
        <end position="249"/>
    </location>
</feature>
<dbReference type="PROSITE" id="PS50279">
    <property type="entry name" value="BPTI_KUNITZ_2"/>
    <property type="match status" value="2"/>
</dbReference>
<feature type="domain" description="BPTI/Kunitz inhibitor" evidence="7">
    <location>
        <begin position="132"/>
        <end position="182"/>
    </location>
</feature>
<accession>A0AAU9V8V0</accession>
<sequence length="255" mass="29466">MCIVIYLFVLISFLFKIVFSNDSSEVSLTTAKLRKSTSPKPTTLSRRINDDRNLYEISNSSAFVELEALLTTAKLRKSTSPKPTTLYRRINVDRNHYEISNSSGLVDLFRYVEARRKRGSETYSIVDWDYWCRLQPKKGDCQKTLNRFYYDTLSDECKPFVYSGCDGNKNNFYTNEFCERHCKGAINTNIKDLKGPEFCSLQAQTGFCLALIPQYYYDINEETCVKFHYGGCGGNQNRFHTISSCMKACSDKEYE</sequence>
<evidence type="ECO:0000256" key="2">
    <source>
        <dbReference type="ARBA" id="ARBA00022525"/>
    </source>
</evidence>
<dbReference type="Pfam" id="PF00014">
    <property type="entry name" value="Kunitz_BPTI"/>
    <property type="match status" value="2"/>
</dbReference>
<reference evidence="8" key="1">
    <citation type="submission" date="2022-03" db="EMBL/GenBank/DDBJ databases">
        <authorList>
            <person name="Tunstrom K."/>
        </authorList>
    </citation>
    <scope>NUCLEOTIDE SEQUENCE</scope>
</reference>
<protein>
    <recommendedName>
        <fullName evidence="7">BPTI/Kunitz inhibitor domain-containing protein</fullName>
    </recommendedName>
</protein>
<dbReference type="EMBL" id="CAKOGL010000029">
    <property type="protein sequence ID" value="CAH2106519.1"/>
    <property type="molecule type" value="Genomic_DNA"/>
</dbReference>
<dbReference type="GO" id="GO:0005615">
    <property type="term" value="C:extracellular space"/>
    <property type="evidence" value="ECO:0007669"/>
    <property type="project" value="TreeGrafter"/>
</dbReference>
<dbReference type="SMART" id="SM00131">
    <property type="entry name" value="KU"/>
    <property type="match status" value="2"/>
</dbReference>
<dbReference type="Proteomes" id="UP001153954">
    <property type="component" value="Unassembled WGS sequence"/>
</dbReference>
<keyword evidence="5" id="KW-1015">Disulfide bond</keyword>
<feature type="signal peptide" evidence="6">
    <location>
        <begin position="1"/>
        <end position="20"/>
    </location>
</feature>
<comment type="caution">
    <text evidence="8">The sequence shown here is derived from an EMBL/GenBank/DDBJ whole genome shotgun (WGS) entry which is preliminary data.</text>
</comment>
<evidence type="ECO:0000256" key="3">
    <source>
        <dbReference type="ARBA" id="ARBA00022690"/>
    </source>
</evidence>
<dbReference type="PANTHER" id="PTHR10083:SF374">
    <property type="entry name" value="BPTI_KUNITZ INHIBITOR DOMAIN-CONTAINING PROTEIN"/>
    <property type="match status" value="1"/>
</dbReference>